<evidence type="ECO:0000313" key="3">
    <source>
        <dbReference type="Proteomes" id="UP000261811"/>
    </source>
</evidence>
<protein>
    <submittedName>
        <fullName evidence="2">Uncharacterized protein</fullName>
    </submittedName>
</protein>
<evidence type="ECO:0000313" key="2">
    <source>
        <dbReference type="EMBL" id="RFU41594.1"/>
    </source>
</evidence>
<evidence type="ECO:0000256" key="1">
    <source>
        <dbReference type="SAM" id="MobiDB-lite"/>
    </source>
</evidence>
<feature type="compositionally biased region" description="Low complexity" evidence="1">
    <location>
        <begin position="60"/>
        <end position="79"/>
    </location>
</feature>
<dbReference type="Proteomes" id="UP000261811">
    <property type="component" value="Unassembled WGS sequence"/>
</dbReference>
<proteinExistence type="predicted"/>
<dbReference type="AlphaFoldDB" id="A0A372JPA6"/>
<comment type="caution">
    <text evidence="2">The sequence shown here is derived from an EMBL/GenBank/DDBJ whole genome shotgun (WGS) entry which is preliminary data.</text>
</comment>
<gene>
    <name evidence="2" type="ORF">DZF91_11105</name>
</gene>
<accession>A0A372JPA6</accession>
<sequence>MWRAASFPQEAPVNPQVRPYKRLTRPSRPQAGARPSVPQAGARLSCPQAGARPSRVGGQAPARSAPTRSRPSRSWTSSA</sequence>
<feature type="region of interest" description="Disordered" evidence="1">
    <location>
        <begin position="1"/>
        <end position="79"/>
    </location>
</feature>
<dbReference type="EMBL" id="QURH01000200">
    <property type="protein sequence ID" value="RFU41594.1"/>
    <property type="molecule type" value="Genomic_DNA"/>
</dbReference>
<keyword evidence="3" id="KW-1185">Reference proteome</keyword>
<name>A0A372JPA6_9ACTN</name>
<organism evidence="2 3">
    <name type="scientific">Actinomadura logoneensis</name>
    <dbReference type="NCBI Taxonomy" id="2293572"/>
    <lineage>
        <taxon>Bacteria</taxon>
        <taxon>Bacillati</taxon>
        <taxon>Actinomycetota</taxon>
        <taxon>Actinomycetes</taxon>
        <taxon>Streptosporangiales</taxon>
        <taxon>Thermomonosporaceae</taxon>
        <taxon>Actinomadura</taxon>
    </lineage>
</organism>
<reference evidence="2 3" key="1">
    <citation type="submission" date="2018-08" db="EMBL/GenBank/DDBJ databases">
        <title>Actinomadura jelena sp. nov., a novel Actinomycete isolated from soil in Chad.</title>
        <authorList>
            <person name="Shi L."/>
        </authorList>
    </citation>
    <scope>NUCLEOTIDE SEQUENCE [LARGE SCALE GENOMIC DNA]</scope>
    <source>
        <strain evidence="2 3">NEAU-G17</strain>
    </source>
</reference>